<dbReference type="PANTHER" id="PTHR34535:SF3">
    <property type="entry name" value="HYDROGENASE MATURATION FACTOR HYPA"/>
    <property type="match status" value="1"/>
</dbReference>
<dbReference type="PIRSF" id="PIRSF004761">
    <property type="entry name" value="Hydrgn_mat_HypA"/>
    <property type="match status" value="1"/>
</dbReference>
<evidence type="ECO:0000313" key="5">
    <source>
        <dbReference type="EMBL" id="QEH34800.1"/>
    </source>
</evidence>
<evidence type="ECO:0000256" key="1">
    <source>
        <dbReference type="ARBA" id="ARBA00022596"/>
    </source>
</evidence>
<reference evidence="5 6" key="1">
    <citation type="submission" date="2019-08" db="EMBL/GenBank/DDBJ databases">
        <title>Deep-cultivation of Planctomycetes and their phenomic and genomic characterization uncovers novel biology.</title>
        <authorList>
            <person name="Wiegand S."/>
            <person name="Jogler M."/>
            <person name="Boedeker C."/>
            <person name="Pinto D."/>
            <person name="Vollmers J."/>
            <person name="Rivas-Marin E."/>
            <person name="Kohn T."/>
            <person name="Peeters S.H."/>
            <person name="Heuer A."/>
            <person name="Rast P."/>
            <person name="Oberbeckmann S."/>
            <person name="Bunk B."/>
            <person name="Jeske O."/>
            <person name="Meyerdierks A."/>
            <person name="Storesund J.E."/>
            <person name="Kallscheuer N."/>
            <person name="Luecker S."/>
            <person name="Lage O.M."/>
            <person name="Pohl T."/>
            <person name="Merkel B.J."/>
            <person name="Hornburger P."/>
            <person name="Mueller R.-W."/>
            <person name="Bruemmer F."/>
            <person name="Labrenz M."/>
            <person name="Spormann A.M."/>
            <person name="Op den Camp H."/>
            <person name="Overmann J."/>
            <person name="Amann R."/>
            <person name="Jetten M.S.M."/>
            <person name="Mascher T."/>
            <person name="Medema M.H."/>
            <person name="Devos D.P."/>
            <person name="Kaster A.-K."/>
            <person name="Ovreas L."/>
            <person name="Rohde M."/>
            <person name="Galperin M.Y."/>
            <person name="Jogler C."/>
        </authorList>
    </citation>
    <scope>NUCLEOTIDE SEQUENCE [LARGE SCALE GENOMIC DNA]</scope>
    <source>
        <strain evidence="5 6">OJF2</strain>
    </source>
</reference>
<dbReference type="OrthoDB" id="9800361at2"/>
<keyword evidence="3 4" id="KW-0862">Zinc</keyword>
<dbReference type="AlphaFoldDB" id="A0A5B9W499"/>
<feature type="binding site" evidence="4">
    <location>
        <position position="84"/>
    </location>
    <ligand>
        <name>Zn(2+)</name>
        <dbReference type="ChEBI" id="CHEBI:29105"/>
    </ligand>
</feature>
<protein>
    <recommendedName>
        <fullName evidence="4">Hydrogenase maturation factor HypA</fullName>
    </recommendedName>
</protein>
<comment type="similarity">
    <text evidence="4">Belongs to the HypA/HybF family.</text>
</comment>
<dbReference type="PANTHER" id="PTHR34535">
    <property type="entry name" value="HYDROGENASE MATURATION FACTOR HYPA"/>
    <property type="match status" value="1"/>
</dbReference>
<name>A0A5B9W499_9BACT</name>
<dbReference type="GO" id="GO:0008270">
    <property type="term" value="F:zinc ion binding"/>
    <property type="evidence" value="ECO:0007669"/>
    <property type="project" value="UniProtKB-UniRule"/>
</dbReference>
<dbReference type="GO" id="GO:0051604">
    <property type="term" value="P:protein maturation"/>
    <property type="evidence" value="ECO:0007669"/>
    <property type="project" value="InterPro"/>
</dbReference>
<feature type="binding site" evidence="4">
    <location>
        <position position="2"/>
    </location>
    <ligand>
        <name>Ni(2+)</name>
        <dbReference type="ChEBI" id="CHEBI:49786"/>
    </ligand>
</feature>
<gene>
    <name evidence="4" type="primary">hypA</name>
    <name evidence="5" type="ORF">OJF2_33430</name>
</gene>
<dbReference type="KEGG" id="agv:OJF2_33430"/>
<dbReference type="EMBL" id="CP042997">
    <property type="protein sequence ID" value="QEH34800.1"/>
    <property type="molecule type" value="Genomic_DNA"/>
</dbReference>
<keyword evidence="2 4" id="KW-0479">Metal-binding</keyword>
<dbReference type="RefSeq" id="WP_148594672.1">
    <property type="nucleotide sequence ID" value="NZ_CP042997.1"/>
</dbReference>
<feature type="binding site" evidence="4">
    <location>
        <position position="98"/>
    </location>
    <ligand>
        <name>Zn(2+)</name>
        <dbReference type="ChEBI" id="CHEBI:29105"/>
    </ligand>
</feature>
<organism evidence="5 6">
    <name type="scientific">Aquisphaera giovannonii</name>
    <dbReference type="NCBI Taxonomy" id="406548"/>
    <lineage>
        <taxon>Bacteria</taxon>
        <taxon>Pseudomonadati</taxon>
        <taxon>Planctomycetota</taxon>
        <taxon>Planctomycetia</taxon>
        <taxon>Isosphaerales</taxon>
        <taxon>Isosphaeraceae</taxon>
        <taxon>Aquisphaera</taxon>
    </lineage>
</organism>
<comment type="function">
    <text evidence="4">Involved in the maturation of [NiFe] hydrogenases. Required for nickel insertion into the metal center of the hydrogenase.</text>
</comment>
<evidence type="ECO:0000256" key="4">
    <source>
        <dbReference type="HAMAP-Rule" id="MF_00213"/>
    </source>
</evidence>
<proteinExistence type="inferred from homology"/>
<dbReference type="HAMAP" id="MF_00213">
    <property type="entry name" value="HypA_HybF"/>
    <property type="match status" value="1"/>
</dbReference>
<dbReference type="Proteomes" id="UP000324233">
    <property type="component" value="Chromosome"/>
</dbReference>
<evidence type="ECO:0000313" key="6">
    <source>
        <dbReference type="Proteomes" id="UP000324233"/>
    </source>
</evidence>
<dbReference type="GO" id="GO:0016151">
    <property type="term" value="F:nickel cation binding"/>
    <property type="evidence" value="ECO:0007669"/>
    <property type="project" value="UniProtKB-UniRule"/>
</dbReference>
<dbReference type="InterPro" id="IPR000688">
    <property type="entry name" value="HypA/HybF"/>
</dbReference>
<accession>A0A5B9W499</accession>
<evidence type="ECO:0000256" key="2">
    <source>
        <dbReference type="ARBA" id="ARBA00022723"/>
    </source>
</evidence>
<keyword evidence="6" id="KW-1185">Reference proteome</keyword>
<evidence type="ECO:0000256" key="3">
    <source>
        <dbReference type="ARBA" id="ARBA00022833"/>
    </source>
</evidence>
<dbReference type="Gene3D" id="3.30.2320.80">
    <property type="match status" value="1"/>
</dbReference>
<dbReference type="Pfam" id="PF01155">
    <property type="entry name" value="HypA"/>
    <property type="match status" value="1"/>
</dbReference>
<sequence length="131" mass="13830">MHELSIAEALVSTAVEAIRSRADAAPGELAGLEVAEVHLRLGALAGVEREALLFCYDIATADTPLAGSRLAIEELAVVISCDSCGGEVALPGIQDFRCPRCGRPSLDIRQGRELELASIHFVDRPPAPPSE</sequence>
<feature type="binding site" evidence="4">
    <location>
        <position position="81"/>
    </location>
    <ligand>
        <name>Zn(2+)</name>
        <dbReference type="ChEBI" id="CHEBI:29105"/>
    </ligand>
</feature>
<feature type="binding site" evidence="4">
    <location>
        <position position="101"/>
    </location>
    <ligand>
        <name>Zn(2+)</name>
        <dbReference type="ChEBI" id="CHEBI:29105"/>
    </ligand>
</feature>
<keyword evidence="1 4" id="KW-0533">Nickel</keyword>